<name>A0A1I6GXF8_9FLAO</name>
<evidence type="ECO:0000313" key="2">
    <source>
        <dbReference type="EMBL" id="SFR46737.1"/>
    </source>
</evidence>
<keyword evidence="1" id="KW-1133">Transmembrane helix</keyword>
<keyword evidence="1" id="KW-0812">Transmembrane</keyword>
<dbReference type="OrthoDB" id="1436004at2"/>
<proteinExistence type="predicted"/>
<feature type="transmembrane region" description="Helical" evidence="1">
    <location>
        <begin position="119"/>
        <end position="144"/>
    </location>
</feature>
<dbReference type="Proteomes" id="UP000199534">
    <property type="component" value="Unassembled WGS sequence"/>
</dbReference>
<reference evidence="2 3" key="1">
    <citation type="submission" date="2016-10" db="EMBL/GenBank/DDBJ databases">
        <authorList>
            <person name="de Groot N.N."/>
        </authorList>
    </citation>
    <scope>NUCLEOTIDE SEQUENCE [LARGE SCALE GENOMIC DNA]</scope>
    <source>
        <strain evidence="2 3">DSM 21019</strain>
    </source>
</reference>
<keyword evidence="1" id="KW-0472">Membrane</keyword>
<dbReference type="EMBL" id="FOYQ01000002">
    <property type="protein sequence ID" value="SFR46737.1"/>
    <property type="molecule type" value="Genomic_DNA"/>
</dbReference>
<accession>A0A1I6GXF8</accession>
<feature type="transmembrane region" description="Helical" evidence="1">
    <location>
        <begin position="18"/>
        <end position="39"/>
    </location>
</feature>
<dbReference type="RefSeq" id="WP_092982314.1">
    <property type="nucleotide sequence ID" value="NZ_FOYQ01000002.1"/>
</dbReference>
<feature type="transmembrane region" description="Helical" evidence="1">
    <location>
        <begin position="51"/>
        <end position="67"/>
    </location>
</feature>
<dbReference type="AlphaFoldDB" id="A0A1I6GXF8"/>
<gene>
    <name evidence="2" type="ORF">SAMN04490243_1843</name>
</gene>
<evidence type="ECO:0000256" key="1">
    <source>
        <dbReference type="SAM" id="Phobius"/>
    </source>
</evidence>
<sequence>MNPDTTQHTDKLQKHWRICLYGTLCILPLSVILNYYGLYTDKFYFFKIDNYILPVLVILHLIYLYAIHFKLRENEYPDAPLRNVEFGMYALLAIYLFKALDTFWILITSGQYSEVLIPGAFFPMGIFIILLQLTLVAFTCYTFFIRKTLIGSFDIDFNENVDSFS</sequence>
<protein>
    <submittedName>
        <fullName evidence="2">Uncharacterized protein</fullName>
    </submittedName>
</protein>
<keyword evidence="3" id="KW-1185">Reference proteome</keyword>
<organism evidence="2 3">
    <name type="scientific">Robiginitalea myxolifaciens</name>
    <dbReference type="NCBI Taxonomy" id="400055"/>
    <lineage>
        <taxon>Bacteria</taxon>
        <taxon>Pseudomonadati</taxon>
        <taxon>Bacteroidota</taxon>
        <taxon>Flavobacteriia</taxon>
        <taxon>Flavobacteriales</taxon>
        <taxon>Flavobacteriaceae</taxon>
        <taxon>Robiginitalea</taxon>
    </lineage>
</organism>
<feature type="transmembrane region" description="Helical" evidence="1">
    <location>
        <begin position="88"/>
        <end position="107"/>
    </location>
</feature>
<evidence type="ECO:0000313" key="3">
    <source>
        <dbReference type="Proteomes" id="UP000199534"/>
    </source>
</evidence>